<keyword evidence="2" id="KW-1185">Reference proteome</keyword>
<organism evidence="1 2">
    <name type="scientific">Pyronema omphalodes (strain CBS 100304)</name>
    <name type="common">Pyronema confluens</name>
    <dbReference type="NCBI Taxonomy" id="1076935"/>
    <lineage>
        <taxon>Eukaryota</taxon>
        <taxon>Fungi</taxon>
        <taxon>Dikarya</taxon>
        <taxon>Ascomycota</taxon>
        <taxon>Pezizomycotina</taxon>
        <taxon>Pezizomycetes</taxon>
        <taxon>Pezizales</taxon>
        <taxon>Pyronemataceae</taxon>
        <taxon>Pyronema</taxon>
    </lineage>
</organism>
<name>U4L3W5_PYROM</name>
<dbReference type="AlphaFoldDB" id="U4L3W5"/>
<protein>
    <submittedName>
        <fullName evidence="1">Uncharacterized protein</fullName>
    </submittedName>
</protein>
<proteinExistence type="predicted"/>
<accession>U4L3W5</accession>
<evidence type="ECO:0000313" key="2">
    <source>
        <dbReference type="Proteomes" id="UP000018144"/>
    </source>
</evidence>
<gene>
    <name evidence="1" type="ORF">PCON_09983</name>
</gene>
<reference evidence="1 2" key="1">
    <citation type="journal article" date="2013" name="PLoS Genet.">
        <title>The genome and development-dependent transcriptomes of Pyronema confluens: a window into fungal evolution.</title>
        <authorList>
            <person name="Traeger S."/>
            <person name="Altegoer F."/>
            <person name="Freitag M."/>
            <person name="Gabaldon T."/>
            <person name="Kempken F."/>
            <person name="Kumar A."/>
            <person name="Marcet-Houben M."/>
            <person name="Poggeler S."/>
            <person name="Stajich J.E."/>
            <person name="Nowrousian M."/>
        </authorList>
    </citation>
    <scope>NUCLEOTIDE SEQUENCE [LARGE SCALE GENOMIC DNA]</scope>
    <source>
        <strain evidence="2">CBS 100304</strain>
        <tissue evidence="1">Vegetative mycelium</tissue>
    </source>
</reference>
<dbReference type="Proteomes" id="UP000018144">
    <property type="component" value="Unassembled WGS sequence"/>
</dbReference>
<sequence>MADLKASYTGCFGDIRRASRNNSKLLTEIWR</sequence>
<dbReference type="EMBL" id="HF935539">
    <property type="protein sequence ID" value="CCX10389.1"/>
    <property type="molecule type" value="Genomic_DNA"/>
</dbReference>
<evidence type="ECO:0000313" key="1">
    <source>
        <dbReference type="EMBL" id="CCX10389.1"/>
    </source>
</evidence>